<dbReference type="Gene3D" id="3.40.50.300">
    <property type="entry name" value="P-loop containing nucleotide triphosphate hydrolases"/>
    <property type="match status" value="2"/>
</dbReference>
<organism evidence="15 16">
    <name type="scientific">Tegillarca granosa</name>
    <name type="common">Malaysian cockle</name>
    <name type="synonym">Anadara granosa</name>
    <dbReference type="NCBI Taxonomy" id="220873"/>
    <lineage>
        <taxon>Eukaryota</taxon>
        <taxon>Metazoa</taxon>
        <taxon>Spiralia</taxon>
        <taxon>Lophotrochozoa</taxon>
        <taxon>Mollusca</taxon>
        <taxon>Bivalvia</taxon>
        <taxon>Autobranchia</taxon>
        <taxon>Pteriomorphia</taxon>
        <taxon>Arcoida</taxon>
        <taxon>Arcoidea</taxon>
        <taxon>Arcidae</taxon>
        <taxon>Tegillarca</taxon>
    </lineage>
</organism>
<feature type="region of interest" description="Disordered" evidence="13">
    <location>
        <begin position="1"/>
        <end position="36"/>
    </location>
</feature>
<dbReference type="EMBL" id="JARBDR010000515">
    <property type="protein sequence ID" value="KAJ8311272.1"/>
    <property type="molecule type" value="Genomic_DNA"/>
</dbReference>
<evidence type="ECO:0000256" key="13">
    <source>
        <dbReference type="SAM" id="MobiDB-lite"/>
    </source>
</evidence>
<evidence type="ECO:0000256" key="1">
    <source>
        <dbReference type="ARBA" id="ARBA00004123"/>
    </source>
</evidence>
<evidence type="ECO:0000259" key="14">
    <source>
        <dbReference type="Pfam" id="PF13476"/>
    </source>
</evidence>
<name>A0ABQ9F1K4_TEGGR</name>
<keyword evidence="10" id="KW-0234">DNA repair</keyword>
<evidence type="ECO:0000256" key="5">
    <source>
        <dbReference type="ARBA" id="ARBA00022741"/>
    </source>
</evidence>
<dbReference type="SUPFAM" id="SSF52540">
    <property type="entry name" value="P-loop containing nucleoside triphosphate hydrolases"/>
    <property type="match status" value="2"/>
</dbReference>
<keyword evidence="16" id="KW-1185">Reference proteome</keyword>
<keyword evidence="5" id="KW-0547">Nucleotide-binding</keyword>
<evidence type="ECO:0000256" key="6">
    <source>
        <dbReference type="ARBA" id="ARBA00022763"/>
    </source>
</evidence>
<feature type="coiled-coil region" evidence="12">
    <location>
        <begin position="316"/>
        <end position="422"/>
    </location>
</feature>
<evidence type="ECO:0000256" key="9">
    <source>
        <dbReference type="ARBA" id="ARBA00023172"/>
    </source>
</evidence>
<keyword evidence="8 12" id="KW-0175">Coiled coil</keyword>
<dbReference type="PANTHER" id="PTHR19306:SF6">
    <property type="entry name" value="STRUCTURAL MAINTENANCE OF CHROMOSOMES PROTEIN 6"/>
    <property type="match status" value="1"/>
</dbReference>
<dbReference type="Proteomes" id="UP001217089">
    <property type="component" value="Unassembled WGS sequence"/>
</dbReference>
<evidence type="ECO:0000256" key="10">
    <source>
        <dbReference type="ARBA" id="ARBA00023204"/>
    </source>
</evidence>
<keyword evidence="11" id="KW-0539">Nucleus</keyword>
<keyword evidence="4" id="KW-0158">Chromosome</keyword>
<evidence type="ECO:0000256" key="2">
    <source>
        <dbReference type="ARBA" id="ARBA00004286"/>
    </source>
</evidence>
<keyword evidence="9" id="KW-0233">DNA recombination</keyword>
<evidence type="ECO:0000256" key="11">
    <source>
        <dbReference type="ARBA" id="ARBA00023242"/>
    </source>
</evidence>
<evidence type="ECO:0000256" key="4">
    <source>
        <dbReference type="ARBA" id="ARBA00022454"/>
    </source>
</evidence>
<protein>
    <recommendedName>
        <fullName evidence="14">Rad50/SbcC-type AAA domain-containing protein</fullName>
    </recommendedName>
</protein>
<sequence>MSKRRASTEASTSVPSKRRHEGDGDSYHEDTDMDLSQRRDFELDTVNEADIGIIERISVKNFMCHNRLDIRLGPHVNFIIGRNGSGKSAVLTALVVGLGGKASVTNRGSTVKSFIKVGKQTAELQIKLRNRGPEAYKPDEFGDSIIVERKFSSDGGGQYRLKSSEGKVISQKREDLTTILDQFNIQVDNPVAILNQDTSRNFLNSKSPHDKYKFFLRATQLDQMVSDYRLADEQIKVTKDIIERKELILPKLEKEVLDWEQKFKALDCLDNLQEKVRKLKNEMAWSCVIEKEKGLNPLLKDQRQEEARLPKFVQKVTEAKDNLDQLVKKHKAIQDQLTATAEEVNVLKPQYEEAKSTLLEKKKISRNAQNELKKVETTLKNCTKERNHLMSRIKELKQSQDYQNLRTQEDKTRRRLQTLQGARSDRLKSFGTYVPTLLQHIEEHFRRGDFHFKPRGPVGACFKLKDSNWALAIERCLSGLIQSYCCHDHHDEAILEKILDRVCPPKQRPSIIVSRFKRSVESILLIADGREAREVMDPELKPGPPPNCREEDIAKLEDTLRSLQHELEHLCQQKSTIQAEIHKNKIEEKRTETRLMKIGQELSKLTCDLNDLKLIEDPKPVDVTTLEEEVENLSDQIQTHEQQRGVKLTTYQQSQDELSEDELGHADVEIAQAKSHKKHYEQKLKEQEKKIQELKKNVEQYQKEIESDVEKAKQICPVRVNTRRTVQNLESEINQINKQIKTEEKSRGNPEEITRTYNEKKDSYRKIRKEASQCKAFIKDLEKLIIQRQQRYSEFRLRGITVVQPTTTNGEGAKDMKSLSGGERSFSTVCFILSLWDSMESPFRCLDEFDVFMDMVNRRISMDMMMLMAKQQTHKHKLGIQIPNLNIFRMPDPDRGQGVLPFEPVNASREEEEE</sequence>
<feature type="region of interest" description="Disordered" evidence="13">
    <location>
        <begin position="893"/>
        <end position="914"/>
    </location>
</feature>
<feature type="coiled-coil region" evidence="12">
    <location>
        <begin position="242"/>
        <end position="282"/>
    </location>
</feature>
<gene>
    <name evidence="15" type="ORF">KUTeg_011176</name>
</gene>
<comment type="caution">
    <text evidence="15">The sequence shown here is derived from an EMBL/GenBank/DDBJ whole genome shotgun (WGS) entry which is preliminary data.</text>
</comment>
<feature type="compositionally biased region" description="Basic and acidic residues" evidence="13">
    <location>
        <begin position="20"/>
        <end position="36"/>
    </location>
</feature>
<proteinExistence type="inferred from homology"/>
<comment type="similarity">
    <text evidence="3">Belongs to the SMC family. SMC6 subfamily.</text>
</comment>
<dbReference type="Pfam" id="PF13476">
    <property type="entry name" value="AAA_23"/>
    <property type="match status" value="1"/>
</dbReference>
<keyword evidence="6" id="KW-0227">DNA damage</keyword>
<feature type="coiled-coil region" evidence="12">
    <location>
        <begin position="670"/>
        <end position="746"/>
    </location>
</feature>
<comment type="subcellular location">
    <subcellularLocation>
        <location evidence="2">Chromosome</location>
    </subcellularLocation>
    <subcellularLocation>
        <location evidence="1">Nucleus</location>
    </subcellularLocation>
</comment>
<reference evidence="15 16" key="1">
    <citation type="submission" date="2022-12" db="EMBL/GenBank/DDBJ databases">
        <title>Chromosome-level genome of Tegillarca granosa.</title>
        <authorList>
            <person name="Kim J."/>
        </authorList>
    </citation>
    <scope>NUCLEOTIDE SEQUENCE [LARGE SCALE GENOMIC DNA]</scope>
    <source>
        <strain evidence="15">Teg-2019</strain>
        <tissue evidence="15">Adductor muscle</tissue>
    </source>
</reference>
<accession>A0ABQ9F1K4</accession>
<evidence type="ECO:0000256" key="12">
    <source>
        <dbReference type="SAM" id="Coils"/>
    </source>
</evidence>
<evidence type="ECO:0000256" key="3">
    <source>
        <dbReference type="ARBA" id="ARBA00006793"/>
    </source>
</evidence>
<dbReference type="InterPro" id="IPR038729">
    <property type="entry name" value="Rad50/SbcC_AAA"/>
</dbReference>
<evidence type="ECO:0000256" key="8">
    <source>
        <dbReference type="ARBA" id="ARBA00023054"/>
    </source>
</evidence>
<dbReference type="PANTHER" id="PTHR19306">
    <property type="entry name" value="STRUCTURAL MAINTENANCE OF CHROMOSOMES 5,6 SMC5, SMC6"/>
    <property type="match status" value="1"/>
</dbReference>
<dbReference type="InterPro" id="IPR027417">
    <property type="entry name" value="P-loop_NTPase"/>
</dbReference>
<evidence type="ECO:0000256" key="7">
    <source>
        <dbReference type="ARBA" id="ARBA00022840"/>
    </source>
</evidence>
<keyword evidence="7" id="KW-0067">ATP-binding</keyword>
<feature type="domain" description="Rad50/SbcC-type AAA" evidence="14">
    <location>
        <begin position="56"/>
        <end position="282"/>
    </location>
</feature>
<evidence type="ECO:0000313" key="16">
    <source>
        <dbReference type="Proteomes" id="UP001217089"/>
    </source>
</evidence>
<evidence type="ECO:0000313" key="15">
    <source>
        <dbReference type="EMBL" id="KAJ8311272.1"/>
    </source>
</evidence>
<feature type="coiled-coil region" evidence="12">
    <location>
        <begin position="553"/>
        <end position="580"/>
    </location>
</feature>